<dbReference type="EMBL" id="AEGR01000057">
    <property type="protein sequence ID" value="EGI76788.1"/>
    <property type="molecule type" value="Genomic_DNA"/>
</dbReference>
<evidence type="ECO:0000313" key="2">
    <source>
        <dbReference type="Proteomes" id="UP000016368"/>
    </source>
</evidence>
<dbReference type="InterPro" id="IPR031982">
    <property type="entry name" value="PilE-like"/>
</dbReference>
<keyword evidence="2" id="KW-1185">Reference proteome</keyword>
<comment type="caution">
    <text evidence="1">The sequence shown here is derived from an EMBL/GenBank/DDBJ whole genome shotgun (WGS) entry which is preliminary data.</text>
</comment>
<name>F3KTW0_9BURK</name>
<dbReference type="Proteomes" id="UP000016368">
    <property type="component" value="Unassembled WGS sequence"/>
</dbReference>
<proteinExistence type="predicted"/>
<dbReference type="STRING" id="887062.HGR_09458"/>
<organism evidence="1 2">
    <name type="scientific">Hylemonella gracilis ATCC 19624</name>
    <dbReference type="NCBI Taxonomy" id="887062"/>
    <lineage>
        <taxon>Bacteria</taxon>
        <taxon>Pseudomonadati</taxon>
        <taxon>Pseudomonadota</taxon>
        <taxon>Betaproteobacteria</taxon>
        <taxon>Burkholderiales</taxon>
        <taxon>Comamonadaceae</taxon>
        <taxon>Hylemonella</taxon>
    </lineage>
</organism>
<sequence length="134" mass="14646">MIELMTVVLIVGLLAALAYPAYTHHVRRAHRAEARAALQDAQQYMERYHAVYNRYTTPADVAPVLPLRLRTVPEGAPAETARYQLSVSEAQADTYTLQAVPAPGWDDACGSLTLTHTGVKGRTGAALSVPDCWR</sequence>
<evidence type="ECO:0000313" key="1">
    <source>
        <dbReference type="EMBL" id="EGI76788.1"/>
    </source>
</evidence>
<dbReference type="InterPro" id="IPR045584">
    <property type="entry name" value="Pilin-like"/>
</dbReference>
<dbReference type="Pfam" id="PF16732">
    <property type="entry name" value="ComP_DUS"/>
    <property type="match status" value="1"/>
</dbReference>
<dbReference type="eggNOG" id="COG4968">
    <property type="taxonomic scope" value="Bacteria"/>
</dbReference>
<dbReference type="GO" id="GO:0043683">
    <property type="term" value="P:type IV pilus assembly"/>
    <property type="evidence" value="ECO:0007669"/>
    <property type="project" value="InterPro"/>
</dbReference>
<gene>
    <name evidence="1" type="ORF">HGR_09458</name>
</gene>
<dbReference type="AlphaFoldDB" id="F3KTW0"/>
<reference evidence="1 2" key="1">
    <citation type="journal article" date="2011" name="EMBO J.">
        <title>Structural diversity of bacterial flagellar motors.</title>
        <authorList>
            <person name="Chen S."/>
            <person name="Beeby M."/>
            <person name="Murphy G.E."/>
            <person name="Leadbetter J.R."/>
            <person name="Hendrixson D.R."/>
            <person name="Briegel A."/>
            <person name="Li Z."/>
            <person name="Shi J."/>
            <person name="Tocheva E.I."/>
            <person name="Muller A."/>
            <person name="Dobro M.J."/>
            <person name="Jensen G.J."/>
        </authorList>
    </citation>
    <scope>NUCLEOTIDE SEQUENCE [LARGE SCALE GENOMIC DNA]</scope>
    <source>
        <strain evidence="1 2">ATCC 19624</strain>
    </source>
</reference>
<protein>
    <submittedName>
        <fullName evidence="1">Type 4 fimbrial biogenesis protein PilE</fullName>
    </submittedName>
</protein>
<dbReference type="Gene3D" id="3.30.700.10">
    <property type="entry name" value="Glycoprotein, Type 4 Pilin"/>
    <property type="match status" value="1"/>
</dbReference>
<dbReference type="SUPFAM" id="SSF54523">
    <property type="entry name" value="Pili subunits"/>
    <property type="match status" value="1"/>
</dbReference>
<accession>F3KTW0</accession>